<dbReference type="GO" id="GO:0003700">
    <property type="term" value="F:DNA-binding transcription factor activity"/>
    <property type="evidence" value="ECO:0007669"/>
    <property type="project" value="InterPro"/>
</dbReference>
<organism evidence="2 3">
    <name type="scientific">Xenorhabdus stockiae</name>
    <dbReference type="NCBI Taxonomy" id="351614"/>
    <lineage>
        <taxon>Bacteria</taxon>
        <taxon>Pseudomonadati</taxon>
        <taxon>Pseudomonadota</taxon>
        <taxon>Gammaproteobacteria</taxon>
        <taxon>Enterobacterales</taxon>
        <taxon>Morganellaceae</taxon>
        <taxon>Xenorhabdus</taxon>
    </lineage>
</organism>
<feature type="domain" description="HTH marR-type" evidence="1">
    <location>
        <begin position="31"/>
        <end position="162"/>
    </location>
</feature>
<accession>A0A2D0KW12</accession>
<dbReference type="Pfam" id="PF12802">
    <property type="entry name" value="MarR_2"/>
    <property type="match status" value="1"/>
</dbReference>
<dbReference type="AlphaFoldDB" id="A0A2D0KW12"/>
<evidence type="ECO:0000313" key="3">
    <source>
        <dbReference type="Proteomes" id="UP000222366"/>
    </source>
</evidence>
<dbReference type="InterPro" id="IPR036388">
    <property type="entry name" value="WH-like_DNA-bd_sf"/>
</dbReference>
<dbReference type="PANTHER" id="PTHR33164">
    <property type="entry name" value="TRANSCRIPTIONAL REGULATOR, MARR FAMILY"/>
    <property type="match status" value="1"/>
</dbReference>
<sequence>MIFSCHLPLAESQKEKRYMKTDNQNTHDIAITPFGDALSRLQCVLVARRTMVNPEGVSWAQYDVLHLLRQYQSMNPGVIGEKLGFTRSKTSKILRSLKDKELVKQESSEHDKRELLTKLSPKGLVFLQRTEASKCNMADIVTSHMSQGEIAIFTELCHRAADLLSANTLIRNE</sequence>
<dbReference type="PANTHER" id="PTHR33164:SF101">
    <property type="entry name" value="TRANSCRIPTIONAL REPRESSOR MPRA"/>
    <property type="match status" value="1"/>
</dbReference>
<proteinExistence type="predicted"/>
<gene>
    <name evidence="2" type="ORF">Xsto_00154</name>
</gene>
<dbReference type="InterPro" id="IPR000835">
    <property type="entry name" value="HTH_MarR-typ"/>
</dbReference>
<dbReference type="InterPro" id="IPR039422">
    <property type="entry name" value="MarR/SlyA-like"/>
</dbReference>
<reference evidence="2 3" key="1">
    <citation type="journal article" date="2017" name="Nat. Microbiol.">
        <title>Natural product diversity associated with the nematode symbionts Photorhabdus and Xenorhabdus.</title>
        <authorList>
            <person name="Tobias N.J."/>
            <person name="Wolff H."/>
            <person name="Djahanschiri B."/>
            <person name="Grundmann F."/>
            <person name="Kronenwerth M."/>
            <person name="Shi Y.M."/>
            <person name="Simonyi S."/>
            <person name="Grun P."/>
            <person name="Shapiro-Ilan D."/>
            <person name="Pidot S.J."/>
            <person name="Stinear T.P."/>
            <person name="Ebersberger I."/>
            <person name="Bode H.B."/>
        </authorList>
    </citation>
    <scope>NUCLEOTIDE SEQUENCE [LARGE SCALE GENOMIC DNA]</scope>
    <source>
        <strain evidence="2 3">DSM 17904</strain>
    </source>
</reference>
<dbReference type="Gene3D" id="1.10.10.10">
    <property type="entry name" value="Winged helix-like DNA-binding domain superfamily/Winged helix DNA-binding domain"/>
    <property type="match status" value="1"/>
</dbReference>
<dbReference type="Proteomes" id="UP000222366">
    <property type="component" value="Unassembled WGS sequence"/>
</dbReference>
<evidence type="ECO:0000313" key="2">
    <source>
        <dbReference type="EMBL" id="PHM67591.1"/>
    </source>
</evidence>
<protein>
    <submittedName>
        <fullName evidence="2">Putative regulator PapX protein</fullName>
    </submittedName>
</protein>
<dbReference type="InterPro" id="IPR036390">
    <property type="entry name" value="WH_DNA-bd_sf"/>
</dbReference>
<dbReference type="GO" id="GO:0006950">
    <property type="term" value="P:response to stress"/>
    <property type="evidence" value="ECO:0007669"/>
    <property type="project" value="TreeGrafter"/>
</dbReference>
<dbReference type="PROSITE" id="PS50995">
    <property type="entry name" value="HTH_MARR_2"/>
    <property type="match status" value="1"/>
</dbReference>
<evidence type="ECO:0000259" key="1">
    <source>
        <dbReference type="PROSITE" id="PS50995"/>
    </source>
</evidence>
<dbReference type="SMART" id="SM00347">
    <property type="entry name" value="HTH_MARR"/>
    <property type="match status" value="1"/>
</dbReference>
<comment type="caution">
    <text evidence="2">The sequence shown here is derived from an EMBL/GenBank/DDBJ whole genome shotgun (WGS) entry which is preliminary data.</text>
</comment>
<keyword evidence="3" id="KW-1185">Reference proteome</keyword>
<dbReference type="EMBL" id="NJAJ01000002">
    <property type="protein sequence ID" value="PHM67591.1"/>
    <property type="molecule type" value="Genomic_DNA"/>
</dbReference>
<dbReference type="SUPFAM" id="SSF46785">
    <property type="entry name" value="Winged helix' DNA-binding domain"/>
    <property type="match status" value="1"/>
</dbReference>
<name>A0A2D0KW12_9GAMM</name>